<dbReference type="PaxDb" id="121845-A0A3Q0JH69"/>
<name>A0A3Q0JH69_DIACI</name>
<feature type="region of interest" description="Disordered" evidence="1">
    <location>
        <begin position="404"/>
        <end position="427"/>
    </location>
</feature>
<feature type="region of interest" description="Disordered" evidence="1">
    <location>
        <begin position="686"/>
        <end position="744"/>
    </location>
</feature>
<dbReference type="STRING" id="121845.A0A3Q0JH69"/>
<feature type="compositionally biased region" description="Acidic residues" evidence="1">
    <location>
        <begin position="788"/>
        <end position="802"/>
    </location>
</feature>
<feature type="non-terminal residue" evidence="3">
    <location>
        <position position="1334"/>
    </location>
</feature>
<feature type="compositionally biased region" description="Basic and acidic residues" evidence="1">
    <location>
        <begin position="13"/>
        <end position="39"/>
    </location>
</feature>
<feature type="region of interest" description="Disordered" evidence="1">
    <location>
        <begin position="779"/>
        <end position="816"/>
    </location>
</feature>
<feature type="compositionally biased region" description="Basic and acidic residues" evidence="1">
    <location>
        <begin position="1039"/>
        <end position="1048"/>
    </location>
</feature>
<sequence>MRPAVKVVPASERLLDNKSHSQQKDVKHPVKPVPKDISSKKSNSKPLEQRQPMDLPTYNLNETVRFPRDYKYRRDHRTPALSLHPGAGNNLTGERLSGPPKERDSEAILNLTEERVCGPLKGREFVDPLCHGEPIAQSGKGPKGMASRGQGVPEKQRPSHGDPLKKVHVHKNPFYVVKEELDGQRDPTYMPQDGLGHKDPTSRPHNGASHGDPMSALQHGLKGHKDPTSLPQNGAGHGDPMSAPQEAFDGPTSEQLPSGSDLKKYFCTSKEEYERLLDNHRKYRFWKYLENQERIKQEEEDSGRTKLCKICRLEHKKQGGQTTMLCNLCTVQQCSVQDRNGCKLNIRGDSGCKQENSVAKEEYNSYGSKQDRNGAKREYYNQENNGTKQEYSYNQDRNGAEQEITQQNNGSKHQESNSSKQKNEFKYQENNETKQNYNKQNNTSGGQKGADYTCRVSIQNSLDKCESWNNTRHGKNERISTKNTGIKENFRRNIENDTRYGESERNINKNIGIKENNSRNIGAQEDMNGQSANESVKGTENNEMRYNEVVNKEIKHMNEAVKKETQNKIGNMEQIHVDVDRTRFINEAKWRRELEEMKRGLDTDARTSTALGYRDDGNFKQYTNDGAHFKQNTDIDKTHFKHNSNNESNAKQFTNIESTDFKQFTNINDSTFKQYTNINNTTSLQYVKERSTESPPSLQYIKERSTTTEYPKVGPKTPQYRDESPSNLQYQNENPTIPQYRSQSPTNLQYQNENTTSLEYLDHSPTNSSELHRKLSTILETSSRDVSSEPDIEEMEIGEDGNEERTANEYRTEERRKDVEDVASRFDETRKQHYKYEVGYKNKPGYKNSYYRDKPIYTDTYEKQYKDNPNFEGENGYKNYSRYRDPPKDELNLKGEYKNPNESLRDFDFNGLSDDSLQEYIRGISDETIKDLVKELNEARKDYKDISDENLGEYAKHSKDASTAEITEKFSQNNEVKSRDQNKASNSERYSISEPHHSKEYAIKDASTAEITEKLSQNNEVKSRDQNKESNSERYSISEPHHSKEYARDAWATEANNRKEHGRCGQTTEAMNKEYPNYNRTNEAMKEYTSYNMRTTKEIKEEYWSNNIRTTEDTEYTTNQINKDIILDHTEHGLLVRTPNEKILSFEEILDEILKESEAYNEYQNTKDTISESRQVLDLEKNSHQVLGLENNYHQDNQVLDVHTKKAHQGLDVDISHQLLDLENHPHQGLDISHPLSDLQNVHSHQVLSLDDSSHEVIDLEHYPHQELDLDNMNSHQSLPNTANSVKHSRGIANFFSSNSTREENRNTISEINTSDELTCDHMNNSSEHRDYLP</sequence>
<protein>
    <submittedName>
        <fullName evidence="3">Uncharacterized protein LOC103521151</fullName>
    </submittedName>
</protein>
<dbReference type="KEGG" id="dci:103521151"/>
<dbReference type="RefSeq" id="XP_026687771.1">
    <property type="nucleotide sequence ID" value="XM_026831970.1"/>
</dbReference>
<feature type="compositionally biased region" description="Basic and acidic residues" evidence="1">
    <location>
        <begin position="154"/>
        <end position="165"/>
    </location>
</feature>
<reference evidence="3" key="1">
    <citation type="submission" date="2025-08" db="UniProtKB">
        <authorList>
            <consortium name="RefSeq"/>
        </authorList>
    </citation>
    <scope>IDENTIFICATION</scope>
</reference>
<feature type="compositionally biased region" description="Polar residues" evidence="1">
    <location>
        <begin position="404"/>
        <end position="420"/>
    </location>
</feature>
<gene>
    <name evidence="3" type="primary">LOC103521151</name>
</gene>
<evidence type="ECO:0000313" key="3">
    <source>
        <dbReference type="RefSeq" id="XP_026687771.1"/>
    </source>
</evidence>
<feature type="region of interest" description="Disordered" evidence="1">
    <location>
        <begin position="865"/>
        <end position="890"/>
    </location>
</feature>
<dbReference type="Proteomes" id="UP000079169">
    <property type="component" value="Unplaced"/>
</dbReference>
<feature type="compositionally biased region" description="Basic and acidic residues" evidence="1">
    <location>
        <begin position="955"/>
        <end position="968"/>
    </location>
</feature>
<feature type="region of interest" description="Disordered" evidence="1">
    <location>
        <begin position="955"/>
        <end position="1048"/>
    </location>
</feature>
<feature type="compositionally biased region" description="Polar residues" evidence="1">
    <location>
        <begin position="725"/>
        <end position="744"/>
    </location>
</feature>
<evidence type="ECO:0000256" key="1">
    <source>
        <dbReference type="SAM" id="MobiDB-lite"/>
    </source>
</evidence>
<feature type="compositionally biased region" description="Basic and acidic residues" evidence="1">
    <location>
        <begin position="803"/>
        <end position="816"/>
    </location>
</feature>
<keyword evidence="2" id="KW-1185">Reference proteome</keyword>
<feature type="region of interest" description="Disordered" evidence="1">
    <location>
        <begin position="1"/>
        <end position="104"/>
    </location>
</feature>
<feature type="region of interest" description="Disordered" evidence="1">
    <location>
        <begin position="133"/>
        <end position="261"/>
    </location>
</feature>
<evidence type="ECO:0000313" key="2">
    <source>
        <dbReference type="Proteomes" id="UP000079169"/>
    </source>
</evidence>
<organism evidence="2 3">
    <name type="scientific">Diaphorina citri</name>
    <name type="common">Asian citrus psyllid</name>
    <dbReference type="NCBI Taxonomy" id="121845"/>
    <lineage>
        <taxon>Eukaryota</taxon>
        <taxon>Metazoa</taxon>
        <taxon>Ecdysozoa</taxon>
        <taxon>Arthropoda</taxon>
        <taxon>Hexapoda</taxon>
        <taxon>Insecta</taxon>
        <taxon>Pterygota</taxon>
        <taxon>Neoptera</taxon>
        <taxon>Paraneoptera</taxon>
        <taxon>Hemiptera</taxon>
        <taxon>Sternorrhyncha</taxon>
        <taxon>Psylloidea</taxon>
        <taxon>Psyllidae</taxon>
        <taxon>Diaphorininae</taxon>
        <taxon>Diaphorina</taxon>
    </lineage>
</organism>
<accession>A0A3Q0JH69</accession>
<feature type="compositionally biased region" description="Basic and acidic residues" evidence="1">
    <location>
        <begin position="1021"/>
        <end position="1032"/>
    </location>
</feature>
<proteinExistence type="predicted"/>
<dbReference type="GeneID" id="103521151"/>
<feature type="compositionally biased region" description="Basic and acidic residues" evidence="1">
    <location>
        <begin position="994"/>
        <end position="1003"/>
    </location>
</feature>